<dbReference type="EMBL" id="AAGTQF010000147">
    <property type="protein sequence ID" value="EBR8575188.1"/>
    <property type="molecule type" value="Genomic_DNA"/>
</dbReference>
<accession>A0A5U8K9A2</accession>
<dbReference type="Proteomes" id="UP000839733">
    <property type="component" value="Unassembled WGS sequence"/>
</dbReference>
<feature type="region of interest" description="Disordered" evidence="1">
    <location>
        <begin position="1"/>
        <end position="21"/>
    </location>
</feature>
<evidence type="ECO:0000313" key="3">
    <source>
        <dbReference type="EMBL" id="ECW2471647.1"/>
    </source>
</evidence>
<name>A0A5U8K9A2_SALEB</name>
<comment type="caution">
    <text evidence="2">The sequence shown here is derived from an EMBL/GenBank/DDBJ whole genome shotgun (WGS) entry which is preliminary data.</text>
</comment>
<evidence type="ECO:0000313" key="2">
    <source>
        <dbReference type="EMBL" id="EBR8575188.1"/>
    </source>
</evidence>
<protein>
    <submittedName>
        <fullName evidence="2">Uncharacterized protein</fullName>
    </submittedName>
</protein>
<organism evidence="2">
    <name type="scientific">Salmonella enterica subsp. enterica serovar Java</name>
    <dbReference type="NCBI Taxonomy" id="224729"/>
    <lineage>
        <taxon>Bacteria</taxon>
        <taxon>Pseudomonadati</taxon>
        <taxon>Pseudomonadota</taxon>
        <taxon>Gammaproteobacteria</taxon>
        <taxon>Enterobacterales</taxon>
        <taxon>Enterobacteriaceae</taxon>
        <taxon>Salmonella</taxon>
    </lineage>
</organism>
<evidence type="ECO:0000256" key="1">
    <source>
        <dbReference type="SAM" id="MobiDB-lite"/>
    </source>
</evidence>
<dbReference type="AlphaFoldDB" id="A0A5U8K9A2"/>
<sequence length="60" mass="6508">MTTKVATEHNDSTGEHKKVWGNHRMARQLGLEYSILLSPSSLSEGAMDEKSGGKVYAMAA</sequence>
<dbReference type="Proteomes" id="UP000839708">
    <property type="component" value="Unassembled WGS sequence"/>
</dbReference>
<feature type="compositionally biased region" description="Basic and acidic residues" evidence="1">
    <location>
        <begin position="1"/>
        <end position="18"/>
    </location>
</feature>
<dbReference type="EMBL" id="AAKVUB010000073">
    <property type="protein sequence ID" value="ECW2471647.1"/>
    <property type="molecule type" value="Genomic_DNA"/>
</dbReference>
<reference evidence="2" key="1">
    <citation type="submission" date="2018-06" db="EMBL/GenBank/DDBJ databases">
        <authorList>
            <person name="Ashton P.M."/>
            <person name="Dallman T."/>
            <person name="Nair S."/>
            <person name="De Pinna E."/>
            <person name="Peters T."/>
            <person name="Grant K."/>
        </authorList>
    </citation>
    <scope>NUCLEOTIDE SEQUENCE [LARGE SCALE GENOMIC DNA]</scope>
    <source>
        <strain evidence="3">367309</strain>
        <strain evidence="2">498895</strain>
    </source>
</reference>
<proteinExistence type="predicted"/>
<gene>
    <name evidence="2" type="ORF">DOV67_27405</name>
    <name evidence="3" type="ORF">EZX71_27700</name>
</gene>